<keyword evidence="1" id="KW-1133">Transmembrane helix</keyword>
<gene>
    <name evidence="2" type="primary">ATP8</name>
</gene>
<sequence>MFKSIFFFYFSFCSKILIKKLPQLSPTNGLYMFMMLFIIFWMILFLIEFKFPMIYNFTNNNNKKIVKKIKYD</sequence>
<protein>
    <submittedName>
        <fullName evidence="2">ATP synthase F0 subunit 8</fullName>
    </submittedName>
</protein>
<keyword evidence="1" id="KW-0812">Transmembrane</keyword>
<dbReference type="EMBL" id="KX356680">
    <property type="protein sequence ID" value="AOX15194.1"/>
    <property type="molecule type" value="Genomic_DNA"/>
</dbReference>
<dbReference type="AlphaFoldDB" id="A0A343A152"/>
<accession>A0A343A152</accession>
<reference evidence="2" key="1">
    <citation type="journal article" date="2016" name="Mitochondrial DNA Part B Resour">
        <title>The complete mitochondrial genome of Achatinella sowerbyana (Gastropoda: Pulmonata: Stylommatophora).</title>
        <authorList>
            <person name="Price M.R."/>
            <person name="Forsman Z.H."/>
            <person name="Knapp I."/>
            <person name="Toonen R.J."/>
            <person name="Hadfield M.G."/>
        </authorList>
    </citation>
    <scope>NUCLEOTIDE SEQUENCE</scope>
</reference>
<evidence type="ECO:0000256" key="1">
    <source>
        <dbReference type="SAM" id="Phobius"/>
    </source>
</evidence>
<organism evidence="2">
    <name type="scientific">Achatinella sowerbyana</name>
    <dbReference type="NCBI Taxonomy" id="115944"/>
    <lineage>
        <taxon>Eukaryota</taxon>
        <taxon>Metazoa</taxon>
        <taxon>Spiralia</taxon>
        <taxon>Lophotrochozoa</taxon>
        <taxon>Mollusca</taxon>
        <taxon>Gastropoda</taxon>
        <taxon>Heterobranchia</taxon>
        <taxon>Euthyneura</taxon>
        <taxon>Panpulmonata</taxon>
        <taxon>Eupulmonata</taxon>
        <taxon>Stylommatophora</taxon>
        <taxon>Orthurethra</taxon>
        <taxon>Achatinellidae</taxon>
        <taxon>Achatinella</taxon>
    </lineage>
</organism>
<feature type="transmembrane region" description="Helical" evidence="1">
    <location>
        <begin position="28"/>
        <end position="47"/>
    </location>
</feature>
<evidence type="ECO:0000313" key="2">
    <source>
        <dbReference type="EMBL" id="AOX15194.1"/>
    </source>
</evidence>
<keyword evidence="2" id="KW-0496">Mitochondrion</keyword>
<proteinExistence type="predicted"/>
<keyword evidence="1" id="KW-0472">Membrane</keyword>
<name>A0A343A152_9EUPU</name>
<geneLocation type="mitochondrion" evidence="2"/>